<dbReference type="Pfam" id="PF00232">
    <property type="entry name" value="Glyco_hydro_1"/>
    <property type="match status" value="1"/>
</dbReference>
<evidence type="ECO:0000313" key="2">
    <source>
        <dbReference type="EMBL" id="CAB4363467.1"/>
    </source>
</evidence>
<proteinExistence type="predicted"/>
<protein>
    <submittedName>
        <fullName evidence="3">Unannotated protein</fullName>
    </submittedName>
</protein>
<gene>
    <name evidence="3" type="ORF">UFOPK2656_01173</name>
    <name evidence="4" type="ORF">UFOPK3099_02286</name>
    <name evidence="5" type="ORF">UFOPK3267_02994</name>
    <name evidence="6" type="ORF">UFOPK3651_01442</name>
    <name evidence="7" type="ORF">UFOPK3931_02510</name>
    <name evidence="2" type="ORF">UFOPK4189_01247</name>
</gene>
<accession>A0A6J6R778</accession>
<dbReference type="EMBL" id="CAFBIY010000261">
    <property type="protein sequence ID" value="CAB4853463.1"/>
    <property type="molecule type" value="Genomic_DNA"/>
</dbReference>
<dbReference type="GO" id="GO:0004553">
    <property type="term" value="F:hydrolase activity, hydrolyzing O-glycosyl compounds"/>
    <property type="evidence" value="ECO:0007669"/>
    <property type="project" value="InterPro"/>
</dbReference>
<dbReference type="GO" id="GO:0005975">
    <property type="term" value="P:carbohydrate metabolic process"/>
    <property type="evidence" value="ECO:0007669"/>
    <property type="project" value="InterPro"/>
</dbReference>
<name>A0A6J6R778_9ZZZZ</name>
<dbReference type="EMBL" id="CAEZYF010000006">
    <property type="protein sequence ID" value="CAB4718929.1"/>
    <property type="molecule type" value="Genomic_DNA"/>
</dbReference>
<dbReference type="InterPro" id="IPR001360">
    <property type="entry name" value="Glyco_hydro_1"/>
</dbReference>
<dbReference type="Gene3D" id="3.20.20.80">
    <property type="entry name" value="Glycosidases"/>
    <property type="match status" value="1"/>
</dbReference>
<evidence type="ECO:0000313" key="3">
    <source>
        <dbReference type="EMBL" id="CAB4718929.1"/>
    </source>
</evidence>
<dbReference type="EMBL" id="CAFBOL010000088">
    <property type="protein sequence ID" value="CAB5005727.1"/>
    <property type="molecule type" value="Genomic_DNA"/>
</dbReference>
<dbReference type="SUPFAM" id="SSF51445">
    <property type="entry name" value="(Trans)glycosidases"/>
    <property type="match status" value="1"/>
</dbReference>
<feature type="region of interest" description="Disordered" evidence="1">
    <location>
        <begin position="204"/>
        <end position="223"/>
    </location>
</feature>
<evidence type="ECO:0000256" key="1">
    <source>
        <dbReference type="SAM" id="MobiDB-lite"/>
    </source>
</evidence>
<reference evidence="3" key="1">
    <citation type="submission" date="2020-05" db="EMBL/GenBank/DDBJ databases">
        <authorList>
            <person name="Chiriac C."/>
            <person name="Salcher M."/>
            <person name="Ghai R."/>
            <person name="Kavagutti S V."/>
        </authorList>
    </citation>
    <scope>NUCLEOTIDE SEQUENCE</scope>
</reference>
<dbReference type="EMBL" id="CAFAAV010000216">
    <property type="protein sequence ID" value="CAB4832986.1"/>
    <property type="molecule type" value="Genomic_DNA"/>
</dbReference>
<dbReference type="EMBL" id="CAESGF010000006">
    <property type="protein sequence ID" value="CAB4363467.1"/>
    <property type="molecule type" value="Genomic_DNA"/>
</dbReference>
<evidence type="ECO:0000313" key="7">
    <source>
        <dbReference type="EMBL" id="CAB5005727.1"/>
    </source>
</evidence>
<dbReference type="EMBL" id="CAFBMT010000006">
    <property type="protein sequence ID" value="CAB4930426.1"/>
    <property type="molecule type" value="Genomic_DNA"/>
</dbReference>
<evidence type="ECO:0000313" key="5">
    <source>
        <dbReference type="EMBL" id="CAB4853463.1"/>
    </source>
</evidence>
<evidence type="ECO:0000313" key="4">
    <source>
        <dbReference type="EMBL" id="CAB4832986.1"/>
    </source>
</evidence>
<evidence type="ECO:0000313" key="6">
    <source>
        <dbReference type="EMBL" id="CAB4930426.1"/>
    </source>
</evidence>
<organism evidence="3">
    <name type="scientific">freshwater metagenome</name>
    <dbReference type="NCBI Taxonomy" id="449393"/>
    <lineage>
        <taxon>unclassified sequences</taxon>
        <taxon>metagenomes</taxon>
        <taxon>ecological metagenomes</taxon>
    </lineage>
</organism>
<dbReference type="InterPro" id="IPR017853">
    <property type="entry name" value="GH"/>
</dbReference>
<dbReference type="AlphaFoldDB" id="A0A6J6R778"/>
<sequence>MDPQPVSVLTVPSLNGLFITERAAEPEPTPAEDTPTPSIARGVVVSSDGARDGERLHDDLAFAAELGLTHVRLDVPWAAAQPKEGRIDGGVMESLHAAALAARAAGLQPWFRLMQADVPHWFDDEGGFADDRTAGLWWPRWVEAVADHLGEVAAGWVPFEAPFAMAKRIKPDDPRKHGDVMHNLVIAWRDAWRILRGGPPVATSLDVLTERPTGPSQRDLDESRRRDQLRWGLWLDGLSHGNVRIPGRYDREVPDLAGSCDILGLAVRGDVANMLDRAADQGPERPLAIMFRPSGDTDTARADSIATMWSDVRTAARSYDITSVTITPLLDGPGRLGIATAERRLKDAGEAFLAG</sequence>